<organism evidence="2">
    <name type="scientific">mine drainage metagenome</name>
    <dbReference type="NCBI Taxonomy" id="410659"/>
    <lineage>
        <taxon>unclassified sequences</taxon>
        <taxon>metagenomes</taxon>
        <taxon>ecological metagenomes</taxon>
    </lineage>
</organism>
<dbReference type="EMBL" id="MLJW01000044">
    <property type="protein sequence ID" value="OIR06364.1"/>
    <property type="molecule type" value="Genomic_DNA"/>
</dbReference>
<sequence length="177" mass="19964">MSTQPYGLIAMYDTPADIMHAAEQVRDAGYKFWDVISPFPVHGLDRAMGIRRSRVPRISILGGITGFCTGMTLIYWIGVVHYRLIIGGKPLFSPLFAFPVSYELTILFTAFATIGGMFVLNRLPMHYHPVMKLPTMYRGTDDRFFLVIETRDPRFNPANTRALLETSGGRDITELEA</sequence>
<dbReference type="PANTHER" id="PTHR40394:SF2">
    <property type="entry name" value="QUINOL:CYTOCHROME C OXIDOREDUCTASE MEMBRANE PROTEIN"/>
    <property type="match status" value="1"/>
</dbReference>
<evidence type="ECO:0000313" key="2">
    <source>
        <dbReference type="EMBL" id="OIR06364.1"/>
    </source>
</evidence>
<feature type="transmembrane region" description="Helical" evidence="1">
    <location>
        <begin position="104"/>
        <end position="123"/>
    </location>
</feature>
<protein>
    <recommendedName>
        <fullName evidence="3">Quinol:cytochrome c oxidoreductase membrane protein</fullName>
    </recommendedName>
</protein>
<keyword evidence="1" id="KW-1133">Transmembrane helix</keyword>
<evidence type="ECO:0008006" key="3">
    <source>
        <dbReference type="Google" id="ProtNLM"/>
    </source>
</evidence>
<name>A0A1J5SXN8_9ZZZZ</name>
<proteinExistence type="predicted"/>
<dbReference type="PANTHER" id="PTHR40394">
    <property type="entry name" value="LIPOPROTEIN-RELATED"/>
    <property type="match status" value="1"/>
</dbReference>
<dbReference type="Pfam" id="PF11821">
    <property type="entry name" value="ActD"/>
    <property type="match status" value="1"/>
</dbReference>
<keyword evidence="1" id="KW-0812">Transmembrane</keyword>
<evidence type="ECO:0000256" key="1">
    <source>
        <dbReference type="SAM" id="Phobius"/>
    </source>
</evidence>
<accession>A0A1J5SXN8</accession>
<gene>
    <name evidence="2" type="ORF">GALL_115540</name>
</gene>
<feature type="transmembrane region" description="Helical" evidence="1">
    <location>
        <begin position="58"/>
        <end position="84"/>
    </location>
</feature>
<dbReference type="AlphaFoldDB" id="A0A1J5SXN8"/>
<reference evidence="2" key="1">
    <citation type="submission" date="2016-10" db="EMBL/GenBank/DDBJ databases">
        <title>Sequence of Gallionella enrichment culture.</title>
        <authorList>
            <person name="Poehlein A."/>
            <person name="Muehling M."/>
            <person name="Daniel R."/>
        </authorList>
    </citation>
    <scope>NUCLEOTIDE SEQUENCE</scope>
</reference>
<dbReference type="InterPro" id="IPR021776">
    <property type="entry name" value="ActD"/>
</dbReference>
<comment type="caution">
    <text evidence="2">The sequence shown here is derived from an EMBL/GenBank/DDBJ whole genome shotgun (WGS) entry which is preliminary data.</text>
</comment>
<keyword evidence="1" id="KW-0472">Membrane</keyword>